<dbReference type="SUPFAM" id="SSF53474">
    <property type="entry name" value="alpha/beta-Hydrolases"/>
    <property type="match status" value="1"/>
</dbReference>
<comment type="similarity">
    <text evidence="1">Belongs to the peptidase S33 family.</text>
</comment>
<dbReference type="InterPro" id="IPR051601">
    <property type="entry name" value="Serine_prot/Carboxylest_S33"/>
</dbReference>
<evidence type="ECO:0000259" key="5">
    <source>
        <dbReference type="Pfam" id="PF08386"/>
    </source>
</evidence>
<dbReference type="Pfam" id="PF00561">
    <property type="entry name" value="Abhydrolase_1"/>
    <property type="match status" value="1"/>
</dbReference>
<evidence type="ECO:0000313" key="7">
    <source>
        <dbReference type="Proteomes" id="UP001305779"/>
    </source>
</evidence>
<evidence type="ECO:0000256" key="3">
    <source>
        <dbReference type="SAM" id="SignalP"/>
    </source>
</evidence>
<feature type="domain" description="AB hydrolase-1" evidence="4">
    <location>
        <begin position="71"/>
        <end position="303"/>
    </location>
</feature>
<sequence length="487" mass="52898">MLPAALLLLIASATAFPTEGNHHPHDITWTTCPTSFETPSPIDWSNPLPNQSTGLALAKAPARNITQRIGTLLFNTGGPGQSAIEELIGNGTGFIPFSDTLRDRFDIVAIDPRGVGCSDQIFCDAGMYNEVVKLTTFPTTEDEFEQQVVMNRRFVTTCSCPLVTHSDSRTAAQDFEAVRIALGDEPLNYIGLSYGSMIGTAYLELFPHNIRSMVLDGNVDHSQLQPYAVLTEARAYEDVLTKFFAWCDEDESCAVHNTTLTTAKLWEDLIARAEREALPAPACAGTSSCLPTVSASDLILNAQQYLTYKPPLQRIAQTLSWQSFAQNLHDAYHNHNATAFSIPIADSTTTFASLATTCGDFPPTLTFSDLLNLQLLLNTTTPLTRGLSTSHSILTSCLGWPYHSSNPPHVPFIRDVSTTVLQVNALWDPETSFDWAVALGSEIPGARLLARRGVGHTSWGLMGEAFGLMEGYLVEGVVPGVGRVVDS</sequence>
<dbReference type="Proteomes" id="UP001305779">
    <property type="component" value="Unassembled WGS sequence"/>
</dbReference>
<dbReference type="Gene3D" id="3.40.50.1820">
    <property type="entry name" value="alpha/beta hydrolase"/>
    <property type="match status" value="1"/>
</dbReference>
<evidence type="ECO:0000259" key="4">
    <source>
        <dbReference type="Pfam" id="PF00561"/>
    </source>
</evidence>
<feature type="signal peptide" evidence="3">
    <location>
        <begin position="1"/>
        <end position="15"/>
    </location>
</feature>
<keyword evidence="2" id="KW-0378">Hydrolase</keyword>
<comment type="caution">
    <text evidence="6">The sequence shown here is derived from an EMBL/GenBank/DDBJ whole genome shotgun (WGS) entry which is preliminary data.</text>
</comment>
<keyword evidence="3" id="KW-0732">Signal</keyword>
<dbReference type="Pfam" id="PF08386">
    <property type="entry name" value="Abhydrolase_4"/>
    <property type="match status" value="1"/>
</dbReference>
<dbReference type="PANTHER" id="PTHR43248:SF30">
    <property type="entry name" value="AB HYDROLASE-1 DOMAIN-CONTAINING PROTEIN"/>
    <property type="match status" value="1"/>
</dbReference>
<reference evidence="6 7" key="1">
    <citation type="journal article" date="2023" name="G3 (Bethesda)">
        <title>A chromosome-level genome assembly of Zasmidium syzygii isolated from banana leaves.</title>
        <authorList>
            <person name="van Westerhoven A.C."/>
            <person name="Mehrabi R."/>
            <person name="Talebi R."/>
            <person name="Steentjes M.B.F."/>
            <person name="Corcolon B."/>
            <person name="Chong P.A."/>
            <person name="Kema G.H.J."/>
            <person name="Seidl M.F."/>
        </authorList>
    </citation>
    <scope>NUCLEOTIDE SEQUENCE [LARGE SCALE GENOMIC DNA]</scope>
    <source>
        <strain evidence="6 7">P124</strain>
    </source>
</reference>
<feature type="domain" description="Peptidase S33 tripeptidyl aminopeptidase-like C-terminal" evidence="5">
    <location>
        <begin position="394"/>
        <end position="481"/>
    </location>
</feature>
<dbReference type="InterPro" id="IPR013595">
    <property type="entry name" value="Pept_S33_TAP-like_C"/>
</dbReference>
<keyword evidence="7" id="KW-1185">Reference proteome</keyword>
<dbReference type="InterPro" id="IPR000073">
    <property type="entry name" value="AB_hydrolase_1"/>
</dbReference>
<dbReference type="PANTHER" id="PTHR43248">
    <property type="entry name" value="2-SUCCINYL-6-HYDROXY-2,4-CYCLOHEXADIENE-1-CARBOXYLATE SYNTHASE"/>
    <property type="match status" value="1"/>
</dbReference>
<gene>
    <name evidence="6" type="ORF">PRZ48_008597</name>
</gene>
<evidence type="ECO:0000313" key="6">
    <source>
        <dbReference type="EMBL" id="KAK4500408.1"/>
    </source>
</evidence>
<organism evidence="6 7">
    <name type="scientific">Zasmidium cellare</name>
    <name type="common">Wine cellar mold</name>
    <name type="synonym">Racodium cellare</name>
    <dbReference type="NCBI Taxonomy" id="395010"/>
    <lineage>
        <taxon>Eukaryota</taxon>
        <taxon>Fungi</taxon>
        <taxon>Dikarya</taxon>
        <taxon>Ascomycota</taxon>
        <taxon>Pezizomycotina</taxon>
        <taxon>Dothideomycetes</taxon>
        <taxon>Dothideomycetidae</taxon>
        <taxon>Mycosphaerellales</taxon>
        <taxon>Mycosphaerellaceae</taxon>
        <taxon>Zasmidium</taxon>
    </lineage>
</organism>
<proteinExistence type="inferred from homology"/>
<feature type="chain" id="PRO_5045792708" description="AB hydrolase-1 domain-containing protein" evidence="3">
    <location>
        <begin position="16"/>
        <end position="487"/>
    </location>
</feature>
<protein>
    <recommendedName>
        <fullName evidence="8">AB hydrolase-1 domain-containing protein</fullName>
    </recommendedName>
</protein>
<evidence type="ECO:0008006" key="8">
    <source>
        <dbReference type="Google" id="ProtNLM"/>
    </source>
</evidence>
<evidence type="ECO:0000256" key="1">
    <source>
        <dbReference type="ARBA" id="ARBA00010088"/>
    </source>
</evidence>
<accession>A0ABR0EH54</accession>
<dbReference type="InterPro" id="IPR029058">
    <property type="entry name" value="AB_hydrolase_fold"/>
</dbReference>
<name>A0ABR0EH54_ZASCE</name>
<evidence type="ECO:0000256" key="2">
    <source>
        <dbReference type="ARBA" id="ARBA00022801"/>
    </source>
</evidence>
<dbReference type="EMBL" id="JAXOVC010000006">
    <property type="protein sequence ID" value="KAK4500408.1"/>
    <property type="molecule type" value="Genomic_DNA"/>
</dbReference>